<accession>A0A9D4K233</accession>
<sequence length="139" mass="16512">MMCKELSEDLLCRSKEEVTVDQPYFLWQYHLQLFFPSKMELQESWLPLASEPTNDAINGRKIDNTVRGFKMCIFKAVKETIECSGRILFNNRSTNDRICRTTWSKVYCNTVDSLYFRNIHLRDETIFIYQINDLKGNHI</sequence>
<reference evidence="1" key="1">
    <citation type="journal article" date="2019" name="bioRxiv">
        <title>The Genome of the Zebra Mussel, Dreissena polymorpha: A Resource for Invasive Species Research.</title>
        <authorList>
            <person name="McCartney M.A."/>
            <person name="Auch B."/>
            <person name="Kono T."/>
            <person name="Mallez S."/>
            <person name="Zhang Y."/>
            <person name="Obille A."/>
            <person name="Becker A."/>
            <person name="Abrahante J.E."/>
            <person name="Garbe J."/>
            <person name="Badalamenti J.P."/>
            <person name="Herman A."/>
            <person name="Mangelson H."/>
            <person name="Liachko I."/>
            <person name="Sullivan S."/>
            <person name="Sone E.D."/>
            <person name="Koren S."/>
            <person name="Silverstein K.A.T."/>
            <person name="Beckman K.B."/>
            <person name="Gohl D.M."/>
        </authorList>
    </citation>
    <scope>NUCLEOTIDE SEQUENCE</scope>
    <source>
        <strain evidence="1">Duluth1</strain>
        <tissue evidence="1">Whole animal</tissue>
    </source>
</reference>
<proteinExistence type="predicted"/>
<evidence type="ECO:0000313" key="1">
    <source>
        <dbReference type="EMBL" id="KAH3828963.1"/>
    </source>
</evidence>
<name>A0A9D4K233_DREPO</name>
<gene>
    <name evidence="1" type="ORF">DPMN_130951</name>
</gene>
<protein>
    <submittedName>
        <fullName evidence="1">Uncharacterized protein</fullName>
    </submittedName>
</protein>
<keyword evidence="2" id="KW-1185">Reference proteome</keyword>
<dbReference type="AlphaFoldDB" id="A0A9D4K233"/>
<comment type="caution">
    <text evidence="1">The sequence shown here is derived from an EMBL/GenBank/DDBJ whole genome shotgun (WGS) entry which is preliminary data.</text>
</comment>
<dbReference type="EMBL" id="JAIWYP010000005">
    <property type="protein sequence ID" value="KAH3828963.1"/>
    <property type="molecule type" value="Genomic_DNA"/>
</dbReference>
<organism evidence="1 2">
    <name type="scientific">Dreissena polymorpha</name>
    <name type="common">Zebra mussel</name>
    <name type="synonym">Mytilus polymorpha</name>
    <dbReference type="NCBI Taxonomy" id="45954"/>
    <lineage>
        <taxon>Eukaryota</taxon>
        <taxon>Metazoa</taxon>
        <taxon>Spiralia</taxon>
        <taxon>Lophotrochozoa</taxon>
        <taxon>Mollusca</taxon>
        <taxon>Bivalvia</taxon>
        <taxon>Autobranchia</taxon>
        <taxon>Heteroconchia</taxon>
        <taxon>Euheterodonta</taxon>
        <taxon>Imparidentia</taxon>
        <taxon>Neoheterodontei</taxon>
        <taxon>Myida</taxon>
        <taxon>Dreissenoidea</taxon>
        <taxon>Dreissenidae</taxon>
        <taxon>Dreissena</taxon>
    </lineage>
</organism>
<evidence type="ECO:0000313" key="2">
    <source>
        <dbReference type="Proteomes" id="UP000828390"/>
    </source>
</evidence>
<dbReference type="Proteomes" id="UP000828390">
    <property type="component" value="Unassembled WGS sequence"/>
</dbReference>
<reference evidence="1" key="2">
    <citation type="submission" date="2020-11" db="EMBL/GenBank/DDBJ databases">
        <authorList>
            <person name="McCartney M.A."/>
            <person name="Auch B."/>
            <person name="Kono T."/>
            <person name="Mallez S."/>
            <person name="Becker A."/>
            <person name="Gohl D.M."/>
            <person name="Silverstein K.A.T."/>
            <person name="Koren S."/>
            <person name="Bechman K.B."/>
            <person name="Herman A."/>
            <person name="Abrahante J.E."/>
            <person name="Garbe J."/>
        </authorList>
    </citation>
    <scope>NUCLEOTIDE SEQUENCE</scope>
    <source>
        <strain evidence="1">Duluth1</strain>
        <tissue evidence="1">Whole animal</tissue>
    </source>
</reference>